<evidence type="ECO:0000313" key="3">
    <source>
        <dbReference type="EMBL" id="TJY67178.1"/>
    </source>
</evidence>
<dbReference type="PANTHER" id="PTHR48081:SF8">
    <property type="entry name" value="ALPHA_BETA HYDROLASE FOLD-3 DOMAIN-CONTAINING PROTEIN-RELATED"/>
    <property type="match status" value="1"/>
</dbReference>
<keyword evidence="4" id="KW-1185">Reference proteome</keyword>
<organism evidence="3 4">
    <name type="scientific">Sphingobacterium alkalisoli</name>
    <dbReference type="NCBI Taxonomy" id="1874115"/>
    <lineage>
        <taxon>Bacteria</taxon>
        <taxon>Pseudomonadati</taxon>
        <taxon>Bacteroidota</taxon>
        <taxon>Sphingobacteriia</taxon>
        <taxon>Sphingobacteriales</taxon>
        <taxon>Sphingobacteriaceae</taxon>
        <taxon>Sphingobacterium</taxon>
    </lineage>
</organism>
<comment type="caution">
    <text evidence="3">The sequence shown here is derived from an EMBL/GenBank/DDBJ whole genome shotgun (WGS) entry which is preliminary data.</text>
</comment>
<dbReference type="InterPro" id="IPR013094">
    <property type="entry name" value="AB_hydrolase_3"/>
</dbReference>
<proteinExistence type="predicted"/>
<dbReference type="GO" id="GO:0016787">
    <property type="term" value="F:hydrolase activity"/>
    <property type="evidence" value="ECO:0007669"/>
    <property type="project" value="UniProtKB-KW"/>
</dbReference>
<evidence type="ECO:0000313" key="4">
    <source>
        <dbReference type="Proteomes" id="UP000309872"/>
    </source>
</evidence>
<evidence type="ECO:0000259" key="2">
    <source>
        <dbReference type="Pfam" id="PF07859"/>
    </source>
</evidence>
<dbReference type="SUPFAM" id="SSF53474">
    <property type="entry name" value="alpha/beta-Hydrolases"/>
    <property type="match status" value="1"/>
</dbReference>
<dbReference type="InterPro" id="IPR050300">
    <property type="entry name" value="GDXG_lipolytic_enzyme"/>
</dbReference>
<sequence>MAQHPSGQFPERGDWQVLRENLNQFYSNLGKQFPVNPEVVTKDFFIKASIGTEIKLRWYIPPTKVESGSAILYVHGGGRVSGSLELYDQIVSRFAYLSGVPFLSVDYHLSPELNAEQQVEEVFSALNWLKEQADDLEIDKSRIAVMGDSAGGGIAASVAILARDREVQLSHQILIYPMLDDRNLVSDEQLLPFAVWTYDNNYTGWNAALGKEYDKNNVTAVAAPSRLLQFEDLAPAFISVGDLDIFRSENIEYATRLAKAGVPTEFHLHPRAPHGFEFIAPDAKISKKAMADYIRVIQSI</sequence>
<feature type="domain" description="Alpha/beta hydrolase fold-3" evidence="2">
    <location>
        <begin position="71"/>
        <end position="276"/>
    </location>
</feature>
<keyword evidence="1 3" id="KW-0378">Hydrolase</keyword>
<dbReference type="Gene3D" id="3.40.50.1820">
    <property type="entry name" value="alpha/beta hydrolase"/>
    <property type="match status" value="1"/>
</dbReference>
<dbReference type="InterPro" id="IPR029058">
    <property type="entry name" value="AB_hydrolase_fold"/>
</dbReference>
<dbReference type="OrthoDB" id="9815425at2"/>
<dbReference type="Proteomes" id="UP000309872">
    <property type="component" value="Unassembled WGS sequence"/>
</dbReference>
<accession>A0A4U0H679</accession>
<evidence type="ECO:0000256" key="1">
    <source>
        <dbReference type="ARBA" id="ARBA00022801"/>
    </source>
</evidence>
<dbReference type="Pfam" id="PF07859">
    <property type="entry name" value="Abhydrolase_3"/>
    <property type="match status" value="1"/>
</dbReference>
<gene>
    <name evidence="3" type="ORF">FAZ19_09450</name>
</gene>
<dbReference type="EMBL" id="SUKA01000002">
    <property type="protein sequence ID" value="TJY67178.1"/>
    <property type="molecule type" value="Genomic_DNA"/>
</dbReference>
<dbReference type="PANTHER" id="PTHR48081">
    <property type="entry name" value="AB HYDROLASE SUPERFAMILY PROTEIN C4A8.06C"/>
    <property type="match status" value="1"/>
</dbReference>
<reference evidence="3 4" key="1">
    <citation type="submission" date="2019-04" db="EMBL/GenBank/DDBJ databases">
        <title>Sphingobacterium olei sp. nov., isolated from oil-contaminated soil.</title>
        <authorList>
            <person name="Liu B."/>
        </authorList>
    </citation>
    <scope>NUCLEOTIDE SEQUENCE [LARGE SCALE GENOMIC DNA]</scope>
    <source>
        <strain evidence="3 4">Y3L14</strain>
    </source>
</reference>
<protein>
    <submittedName>
        <fullName evidence="3">Alpha/beta hydrolase</fullName>
    </submittedName>
</protein>
<dbReference type="AlphaFoldDB" id="A0A4U0H679"/>
<name>A0A4U0H679_9SPHI</name>